<evidence type="ECO:0000256" key="9">
    <source>
        <dbReference type="ARBA" id="ARBA00029726"/>
    </source>
</evidence>
<evidence type="ECO:0000256" key="4">
    <source>
        <dbReference type="ARBA" id="ARBA00013275"/>
    </source>
</evidence>
<evidence type="ECO:0000256" key="7">
    <source>
        <dbReference type="ARBA" id="ARBA00022840"/>
    </source>
</evidence>
<dbReference type="PANTHER" id="PTHR24095">
    <property type="entry name" value="ACETYL-COENZYME A SYNTHETASE"/>
    <property type="match status" value="1"/>
</dbReference>
<name>A0A8C5DBS8_GOUWI</name>
<keyword evidence="6" id="KW-0547">Nucleotide-binding</keyword>
<evidence type="ECO:0000256" key="10">
    <source>
        <dbReference type="ARBA" id="ARBA00049004"/>
    </source>
</evidence>
<proteinExistence type="inferred from homology"/>
<protein>
    <recommendedName>
        <fullName evidence="9">Propionate--CoA ligase</fullName>
        <ecNumber evidence="4">6.2.1.1</ecNumber>
        <ecNumber evidence="3">6.2.1.17</ecNumber>
    </recommendedName>
</protein>
<reference evidence="14" key="2">
    <citation type="submission" date="2025-05" db="UniProtKB">
        <authorList>
            <consortium name="Ensembl"/>
        </authorList>
    </citation>
    <scope>IDENTIFICATION</scope>
</reference>
<dbReference type="GO" id="GO:0005737">
    <property type="term" value="C:cytoplasm"/>
    <property type="evidence" value="ECO:0007669"/>
    <property type="project" value="TreeGrafter"/>
</dbReference>
<evidence type="ECO:0000256" key="3">
    <source>
        <dbReference type="ARBA" id="ARBA00012985"/>
    </source>
</evidence>
<evidence type="ECO:0000259" key="13">
    <source>
        <dbReference type="Pfam" id="PF16177"/>
    </source>
</evidence>
<comment type="catalytic activity">
    <reaction evidence="10">
        <text>propanoate + ATP + CoA = propanoyl-CoA + AMP + diphosphate</text>
        <dbReference type="Rhea" id="RHEA:20373"/>
        <dbReference type="ChEBI" id="CHEBI:17272"/>
        <dbReference type="ChEBI" id="CHEBI:30616"/>
        <dbReference type="ChEBI" id="CHEBI:33019"/>
        <dbReference type="ChEBI" id="CHEBI:57287"/>
        <dbReference type="ChEBI" id="CHEBI:57392"/>
        <dbReference type="ChEBI" id="CHEBI:456215"/>
        <dbReference type="EC" id="6.2.1.17"/>
    </reaction>
    <physiologicalReaction direction="left-to-right" evidence="10">
        <dbReference type="Rhea" id="RHEA:20374"/>
    </physiologicalReaction>
</comment>
<evidence type="ECO:0000259" key="12">
    <source>
        <dbReference type="Pfam" id="PF13193"/>
    </source>
</evidence>
<dbReference type="CDD" id="cd05966">
    <property type="entry name" value="ACS"/>
    <property type="match status" value="1"/>
</dbReference>
<keyword evidence="5" id="KW-0436">Ligase</keyword>
<dbReference type="SUPFAM" id="SSF56801">
    <property type="entry name" value="Acetyl-CoA synthetase-like"/>
    <property type="match status" value="1"/>
</dbReference>
<evidence type="ECO:0000256" key="6">
    <source>
        <dbReference type="ARBA" id="ARBA00022741"/>
    </source>
</evidence>
<dbReference type="InterPro" id="IPR042099">
    <property type="entry name" value="ANL_N_sf"/>
</dbReference>
<evidence type="ECO:0000256" key="2">
    <source>
        <dbReference type="ARBA" id="ARBA00006432"/>
    </source>
</evidence>
<dbReference type="EC" id="6.2.1.17" evidence="3"/>
<dbReference type="Ensembl" id="ENSGWIT00000001061.1">
    <property type="protein sequence ID" value="ENSGWIP00000000977.1"/>
    <property type="gene ID" value="ENSGWIG00000000537.1"/>
</dbReference>
<feature type="domain" description="AMP-dependent synthetase/ligase" evidence="11">
    <location>
        <begin position="98"/>
        <end position="524"/>
    </location>
</feature>
<dbReference type="GO" id="GO:0005524">
    <property type="term" value="F:ATP binding"/>
    <property type="evidence" value="ECO:0007669"/>
    <property type="project" value="UniProtKB-KW"/>
</dbReference>
<dbReference type="Gene3D" id="3.30.300.30">
    <property type="match status" value="1"/>
</dbReference>
<gene>
    <name evidence="14" type="primary">acss2</name>
</gene>
<dbReference type="InterPro" id="IPR045851">
    <property type="entry name" value="AMP-bd_C_sf"/>
</dbReference>
<dbReference type="Pfam" id="PF16177">
    <property type="entry name" value="ACAS_N"/>
    <property type="match status" value="1"/>
</dbReference>
<evidence type="ECO:0000259" key="11">
    <source>
        <dbReference type="Pfam" id="PF00501"/>
    </source>
</evidence>
<dbReference type="PROSITE" id="PS00455">
    <property type="entry name" value="AMP_BINDING"/>
    <property type="match status" value="1"/>
</dbReference>
<dbReference type="EC" id="6.2.1.1" evidence="4"/>
<evidence type="ECO:0000256" key="5">
    <source>
        <dbReference type="ARBA" id="ARBA00022598"/>
    </source>
</evidence>
<dbReference type="Pfam" id="PF13193">
    <property type="entry name" value="AMP-binding_C"/>
    <property type="match status" value="1"/>
</dbReference>
<dbReference type="GO" id="GO:0006085">
    <property type="term" value="P:acetyl-CoA biosynthetic process"/>
    <property type="evidence" value="ECO:0007669"/>
    <property type="project" value="TreeGrafter"/>
</dbReference>
<dbReference type="Gene3D" id="3.40.50.12780">
    <property type="entry name" value="N-terminal domain of ligase-like"/>
    <property type="match status" value="1"/>
</dbReference>
<dbReference type="InterPro" id="IPR025110">
    <property type="entry name" value="AMP-bd_C"/>
</dbReference>
<dbReference type="InterPro" id="IPR020845">
    <property type="entry name" value="AMP-binding_CS"/>
</dbReference>
<evidence type="ECO:0000256" key="1">
    <source>
        <dbReference type="ARBA" id="ARBA00001884"/>
    </source>
</evidence>
<dbReference type="Pfam" id="PF00501">
    <property type="entry name" value="AMP-binding"/>
    <property type="match status" value="1"/>
</dbReference>
<dbReference type="Proteomes" id="UP000694680">
    <property type="component" value="Chromosome 7"/>
</dbReference>
<comment type="similarity">
    <text evidence="2">Belongs to the ATP-dependent AMP-binding enzyme family.</text>
</comment>
<dbReference type="GO" id="GO:0050218">
    <property type="term" value="F:propionate-CoA ligase activity"/>
    <property type="evidence" value="ECO:0007669"/>
    <property type="project" value="UniProtKB-EC"/>
</dbReference>
<dbReference type="InterPro" id="IPR000873">
    <property type="entry name" value="AMP-dep_synth/lig_dom"/>
</dbReference>
<sequence length="639" mass="71926">MIPDRPPQEDVLHGSEELKKGAHISSFDQYKELYHKSIENPDEFWGDVAKDFFWKTRHSGRFLDYNFDVTKGRIFIKCMEGATTNICYNLLDRNVHDRKLGDKVAFFWEGNDPGDELTVTYRELLQRVCQFSNVLKSQGVKKGDRVSIYMPMVVELVVAMLACVRIGAVHSIVFAGFSAESLCERIMDSQCSLVITADGFYRGDKLINLKLLADEALQKCREKGFPVEKCIMLRHLSKAAEDDLSSQCPPAKRSCPDLQEKETGRVKKCRPVPKVPWNPDVDLCWHALLRGASDVCEPEWVESEDPLFILYTSGSTGKPKGVLHSVSGYMLYTATTFKLVFDHQPDDVYWCTADIGWITGHSYITYGPLANGATSVLFEGLPTFPDVSRMWQIVDKYRVSKFYTAPTAIRLLMKYGSEPVQRYKRNSLKVLGTVGEPINPEAWQWYYTVVGEKRCPIVDTFWQTETGGHMLTPLPAATPMKPGSATFPFFGVVPAILNESGEELEGPSEGYLVFKQPWPGVMRSVYGNHSRFESTYFKKFPGYYVTADGCRRDKDGYYWITGRIDDMLNVSGHLLSTAEIESALVEHAAVVEAAVVGRPHPVKGESLYCFVTLTEGATLSGPLEAELRKQGERVTHAHV</sequence>
<accession>A0A8C5DBS8</accession>
<dbReference type="InterPro" id="IPR032387">
    <property type="entry name" value="ACAS_N"/>
</dbReference>
<feature type="domain" description="AMP-binding enzyme C-terminal" evidence="12">
    <location>
        <begin position="579"/>
        <end position="630"/>
    </location>
</feature>
<dbReference type="PANTHER" id="PTHR24095:SF126">
    <property type="entry name" value="ACETYL-COENZYME A SYNTHETASE, CYTOPLASMIC"/>
    <property type="match status" value="1"/>
</dbReference>
<feature type="domain" description="Acetyl-coenzyme A synthetase N-terminal" evidence="13">
    <location>
        <begin position="30"/>
        <end position="89"/>
    </location>
</feature>
<keyword evidence="8" id="KW-0443">Lipid metabolism</keyword>
<dbReference type="AlphaFoldDB" id="A0A8C5DBS8"/>
<dbReference type="GO" id="GO:0006629">
    <property type="term" value="P:lipid metabolic process"/>
    <property type="evidence" value="ECO:0007669"/>
    <property type="project" value="UniProtKB-KW"/>
</dbReference>
<evidence type="ECO:0000256" key="8">
    <source>
        <dbReference type="ARBA" id="ARBA00023098"/>
    </source>
</evidence>
<comment type="catalytic activity">
    <reaction evidence="1">
        <text>acetate + ATP + CoA = acetyl-CoA + AMP + diphosphate</text>
        <dbReference type="Rhea" id="RHEA:23176"/>
        <dbReference type="ChEBI" id="CHEBI:30089"/>
        <dbReference type="ChEBI" id="CHEBI:30616"/>
        <dbReference type="ChEBI" id="CHEBI:33019"/>
        <dbReference type="ChEBI" id="CHEBI:57287"/>
        <dbReference type="ChEBI" id="CHEBI:57288"/>
        <dbReference type="ChEBI" id="CHEBI:456215"/>
        <dbReference type="EC" id="6.2.1.1"/>
    </reaction>
    <physiologicalReaction direction="left-to-right" evidence="1">
        <dbReference type="Rhea" id="RHEA:23177"/>
    </physiologicalReaction>
</comment>
<dbReference type="Ensembl" id="ENSGWIT00000001067.1">
    <property type="protein sequence ID" value="ENSGWIP00000000983.1"/>
    <property type="gene ID" value="ENSGWIG00000000537.1"/>
</dbReference>
<dbReference type="GO" id="GO:0003987">
    <property type="term" value="F:acetate-CoA ligase activity"/>
    <property type="evidence" value="ECO:0007669"/>
    <property type="project" value="UniProtKB-EC"/>
</dbReference>
<keyword evidence="7" id="KW-0067">ATP-binding</keyword>
<organism evidence="14 15">
    <name type="scientific">Gouania willdenowi</name>
    <name type="common">Blunt-snouted clingfish</name>
    <name type="synonym">Lepadogaster willdenowi</name>
    <dbReference type="NCBI Taxonomy" id="441366"/>
    <lineage>
        <taxon>Eukaryota</taxon>
        <taxon>Metazoa</taxon>
        <taxon>Chordata</taxon>
        <taxon>Craniata</taxon>
        <taxon>Vertebrata</taxon>
        <taxon>Euteleostomi</taxon>
        <taxon>Actinopterygii</taxon>
        <taxon>Neopterygii</taxon>
        <taxon>Teleostei</taxon>
        <taxon>Neoteleostei</taxon>
        <taxon>Acanthomorphata</taxon>
        <taxon>Ovalentaria</taxon>
        <taxon>Blenniimorphae</taxon>
        <taxon>Blenniiformes</taxon>
        <taxon>Gobiesocoidei</taxon>
        <taxon>Gobiesocidae</taxon>
        <taxon>Gobiesocinae</taxon>
        <taxon>Gouania</taxon>
    </lineage>
</organism>
<evidence type="ECO:0000313" key="14">
    <source>
        <dbReference type="Ensembl" id="ENSGWIP00000000983.1"/>
    </source>
</evidence>
<keyword evidence="15" id="KW-1185">Reference proteome</keyword>
<reference evidence="14" key="1">
    <citation type="submission" date="2020-06" db="EMBL/GenBank/DDBJ databases">
        <authorList>
            <consortium name="Wellcome Sanger Institute Data Sharing"/>
        </authorList>
    </citation>
    <scope>NUCLEOTIDE SEQUENCE [LARGE SCALE GENOMIC DNA]</scope>
</reference>
<evidence type="ECO:0000313" key="15">
    <source>
        <dbReference type="Proteomes" id="UP000694680"/>
    </source>
</evidence>